<feature type="transmembrane region" description="Helical" evidence="5">
    <location>
        <begin position="106"/>
        <end position="127"/>
    </location>
</feature>
<feature type="transmembrane region" description="Helical" evidence="5">
    <location>
        <begin position="52"/>
        <end position="70"/>
    </location>
</feature>
<dbReference type="InterPro" id="IPR037185">
    <property type="entry name" value="EmrE-like"/>
</dbReference>
<keyword evidence="2 5" id="KW-0812">Transmembrane</keyword>
<feature type="transmembrane region" description="Helical" evidence="5">
    <location>
        <begin position="139"/>
        <end position="158"/>
    </location>
</feature>
<feature type="domain" description="EamA" evidence="6">
    <location>
        <begin position="165"/>
        <end position="297"/>
    </location>
</feature>
<keyword evidence="8" id="KW-1185">Reference proteome</keyword>
<dbReference type="InterPro" id="IPR050638">
    <property type="entry name" value="AA-Vitamin_Transporters"/>
</dbReference>
<protein>
    <submittedName>
        <fullName evidence="7">DMT family transporter</fullName>
    </submittedName>
</protein>
<dbReference type="RefSeq" id="WP_320506937.1">
    <property type="nucleotide sequence ID" value="NZ_JAXCLW010000001.1"/>
</dbReference>
<evidence type="ECO:0000256" key="3">
    <source>
        <dbReference type="ARBA" id="ARBA00022989"/>
    </source>
</evidence>
<dbReference type="PANTHER" id="PTHR32322:SF9">
    <property type="entry name" value="AMINO-ACID METABOLITE EFFLUX PUMP-RELATED"/>
    <property type="match status" value="1"/>
</dbReference>
<gene>
    <name evidence="7" type="ORF">SMD27_03500</name>
</gene>
<organism evidence="7 8">
    <name type="scientific">Dongia soli</name>
    <dbReference type="NCBI Taxonomy" id="600628"/>
    <lineage>
        <taxon>Bacteria</taxon>
        <taxon>Pseudomonadati</taxon>
        <taxon>Pseudomonadota</taxon>
        <taxon>Alphaproteobacteria</taxon>
        <taxon>Rhodospirillales</taxon>
        <taxon>Dongiaceae</taxon>
        <taxon>Dongia</taxon>
    </lineage>
</organism>
<comment type="caution">
    <text evidence="7">The sequence shown here is derived from an EMBL/GenBank/DDBJ whole genome shotgun (WGS) entry which is preliminary data.</text>
</comment>
<feature type="transmembrane region" description="Helical" evidence="5">
    <location>
        <begin position="164"/>
        <end position="182"/>
    </location>
</feature>
<keyword evidence="4 5" id="KW-0472">Membrane</keyword>
<dbReference type="Pfam" id="PF00892">
    <property type="entry name" value="EamA"/>
    <property type="match status" value="2"/>
</dbReference>
<dbReference type="Proteomes" id="UP001279642">
    <property type="component" value="Unassembled WGS sequence"/>
</dbReference>
<name>A0ABU5E6I7_9PROT</name>
<reference evidence="7 8" key="1">
    <citation type="journal article" date="2016" name="Antonie Van Leeuwenhoek">
        <title>Dongia soli sp. nov., isolated from soil from Dokdo, Korea.</title>
        <authorList>
            <person name="Kim D.U."/>
            <person name="Lee H."/>
            <person name="Kim H."/>
            <person name="Kim S.G."/>
            <person name="Ka J.O."/>
        </authorList>
    </citation>
    <scope>NUCLEOTIDE SEQUENCE [LARGE SCALE GENOMIC DNA]</scope>
    <source>
        <strain evidence="7 8">D78</strain>
    </source>
</reference>
<feature type="transmembrane region" description="Helical" evidence="5">
    <location>
        <begin position="194"/>
        <end position="214"/>
    </location>
</feature>
<feature type="transmembrane region" description="Helical" evidence="5">
    <location>
        <begin position="19"/>
        <end position="40"/>
    </location>
</feature>
<dbReference type="PANTHER" id="PTHR32322">
    <property type="entry name" value="INNER MEMBRANE TRANSPORTER"/>
    <property type="match status" value="1"/>
</dbReference>
<evidence type="ECO:0000313" key="8">
    <source>
        <dbReference type="Proteomes" id="UP001279642"/>
    </source>
</evidence>
<dbReference type="SUPFAM" id="SSF103481">
    <property type="entry name" value="Multidrug resistance efflux transporter EmrE"/>
    <property type="match status" value="2"/>
</dbReference>
<feature type="transmembrane region" description="Helical" evidence="5">
    <location>
        <begin position="226"/>
        <end position="249"/>
    </location>
</feature>
<sequence>MAIGGVPPAAIRHPQFADFALLCFLAFLWGSSFLAIKIAVDDGLPPMSLATYRIAIGAVVLCSLACAKGQAWPRGRHLWRRLTFLGVIGNSLPFFLIGWGEQYTPSNLAAILMAVIPIFVVVLAHLMTPDEKLTFGKSVGVGIALVGVVVLVGVDALQGIGQSVIGQLAILGGTLSYSLYGVNTRRLPTMGPEMTVGTILLMGFLTLLPVWLVHDRPWEIHHTRPAILVILWLGLISTAFGNLLFFLILRRVGAGFAAFNNYLVPVMGIGWGFFWLGEKPGWNALLALLMILSGLAATRFLSAPAAWRRNAGSGS</sequence>
<dbReference type="EMBL" id="JAXCLW010000001">
    <property type="protein sequence ID" value="MDY0881895.1"/>
    <property type="molecule type" value="Genomic_DNA"/>
</dbReference>
<proteinExistence type="predicted"/>
<evidence type="ECO:0000256" key="4">
    <source>
        <dbReference type="ARBA" id="ARBA00023136"/>
    </source>
</evidence>
<evidence type="ECO:0000313" key="7">
    <source>
        <dbReference type="EMBL" id="MDY0881895.1"/>
    </source>
</evidence>
<evidence type="ECO:0000256" key="2">
    <source>
        <dbReference type="ARBA" id="ARBA00022692"/>
    </source>
</evidence>
<evidence type="ECO:0000256" key="5">
    <source>
        <dbReference type="SAM" id="Phobius"/>
    </source>
</evidence>
<feature type="transmembrane region" description="Helical" evidence="5">
    <location>
        <begin position="282"/>
        <end position="301"/>
    </location>
</feature>
<dbReference type="InterPro" id="IPR000620">
    <property type="entry name" value="EamA_dom"/>
</dbReference>
<accession>A0ABU5E6I7</accession>
<evidence type="ECO:0000259" key="6">
    <source>
        <dbReference type="Pfam" id="PF00892"/>
    </source>
</evidence>
<comment type="subcellular location">
    <subcellularLocation>
        <location evidence="1">Membrane</location>
        <topology evidence="1">Multi-pass membrane protein</topology>
    </subcellularLocation>
</comment>
<feature type="transmembrane region" description="Helical" evidence="5">
    <location>
        <begin position="256"/>
        <end position="276"/>
    </location>
</feature>
<keyword evidence="3 5" id="KW-1133">Transmembrane helix</keyword>
<feature type="domain" description="EamA" evidence="6">
    <location>
        <begin position="21"/>
        <end position="152"/>
    </location>
</feature>
<feature type="transmembrane region" description="Helical" evidence="5">
    <location>
        <begin position="82"/>
        <end position="100"/>
    </location>
</feature>
<evidence type="ECO:0000256" key="1">
    <source>
        <dbReference type="ARBA" id="ARBA00004141"/>
    </source>
</evidence>